<dbReference type="Proteomes" id="UP000182015">
    <property type="component" value="Unassembled WGS sequence"/>
</dbReference>
<dbReference type="PROSITE" id="PS50206">
    <property type="entry name" value="RHODANESE_3"/>
    <property type="match status" value="1"/>
</dbReference>
<keyword evidence="4" id="KW-0274">FAD</keyword>
<dbReference type="STRING" id="1856638.A9Q68_01805"/>
<dbReference type="PRINTS" id="PR00368">
    <property type="entry name" value="FADPNR"/>
</dbReference>
<gene>
    <name evidence="9" type="ORF">A9Q68_01805</name>
</gene>
<evidence type="ECO:0000256" key="6">
    <source>
        <dbReference type="ARBA" id="ARBA00023097"/>
    </source>
</evidence>
<evidence type="ECO:0000256" key="4">
    <source>
        <dbReference type="ARBA" id="ARBA00022827"/>
    </source>
</evidence>
<evidence type="ECO:0000256" key="5">
    <source>
        <dbReference type="ARBA" id="ARBA00023002"/>
    </source>
</evidence>
<dbReference type="PANTHER" id="PTHR43429:SF1">
    <property type="entry name" value="NAD(P)H SULFUR OXIDOREDUCTASE (COA-DEPENDENT)"/>
    <property type="match status" value="1"/>
</dbReference>
<evidence type="ECO:0000313" key="10">
    <source>
        <dbReference type="Proteomes" id="UP000182015"/>
    </source>
</evidence>
<dbReference type="OrthoDB" id="9802028at2"/>
<keyword evidence="5" id="KW-0560">Oxidoreductase</keyword>
<keyword evidence="7" id="KW-0676">Redox-active center</keyword>
<dbReference type="SMART" id="SM00450">
    <property type="entry name" value="RHOD"/>
    <property type="match status" value="1"/>
</dbReference>
<dbReference type="PANTHER" id="PTHR43429">
    <property type="entry name" value="PYRIDINE NUCLEOTIDE-DISULFIDE OXIDOREDUCTASE DOMAIN-CONTAINING"/>
    <property type="match status" value="1"/>
</dbReference>
<dbReference type="RefSeq" id="WP_071792960.1">
    <property type="nucleotide sequence ID" value="NZ_LZDD01000001.1"/>
</dbReference>
<dbReference type="Pfam" id="PF02852">
    <property type="entry name" value="Pyr_redox_dim"/>
    <property type="match status" value="1"/>
</dbReference>
<dbReference type="InterPro" id="IPR036873">
    <property type="entry name" value="Rhodanese-like_dom_sf"/>
</dbReference>
<dbReference type="InterPro" id="IPR001763">
    <property type="entry name" value="Rhodanese-like_dom"/>
</dbReference>
<dbReference type="SUPFAM" id="SSF55424">
    <property type="entry name" value="FAD/NAD-linked reductases, dimerisation (C-terminal) domain"/>
    <property type="match status" value="1"/>
</dbReference>
<evidence type="ECO:0000256" key="7">
    <source>
        <dbReference type="ARBA" id="ARBA00023284"/>
    </source>
</evidence>
<sequence>MTKRFIVVGGVAGGASVAARIRRLDENASITIYDKGSDISFSNCCLPNYFSGEVDEIENLIFYNSESFKATYNLDAKTLCEVTEIDSLNHKIKVFDIKNGTEFEDSYDYLILSPGAKAIKPKSIKGIDSEHVFTLKNVSDVRFIDSYLTINNVEDIVVVGGGFIGVEIAECLKTSGKNVTLVEASSQIMMPFDNDMVQMLHKELFDNGVDLILEDAVNEISDKDVLLSSGKRLSAQAVVMAIGVQPDVAFAEKSGVVLGETGAIAVNHNYETNLKDVYAVGDAIEVSHLITGEKTRLPLAGQAQKQARKVADALFGKLSSNKGVIGSSCIRVFEMNAASTGFNEKDCQKRKIDYRTVYVIPNDRVGIMPDACPMHLKVIYHYPSGKILGGQAISKGNPIKNINVLATVISMGGSLEDLKDLELCYAPAFSTAKDPVNFAGIVGLNQLHNVYQQVPMSQVRELVNSKAFILDVRGKSAFEKAHIKGAVNIPLDEIRQRLNEIPRDRTVYIHCRTSWNSYYAICALKGYGFNNIINIQGSFLGLSYHEYFKDKTTDRESILTDYNFN</sequence>
<reference evidence="10" key="1">
    <citation type="submission" date="2016-06" db="EMBL/GenBank/DDBJ databases">
        <authorList>
            <person name="de Vries S.P.W."/>
            <person name="Hadjirin N.F."/>
            <person name="Lay E.M."/>
            <person name="Zadoks R.N."/>
            <person name="Peacock S.J."/>
            <person name="Parkhill J."/>
            <person name="Grant A.J."/>
            <person name="Mcdougall S."/>
            <person name="Holmes M.A."/>
        </authorList>
    </citation>
    <scope>NUCLEOTIDE SEQUENCE [LARGE SCALE GENOMIC DNA]</scope>
    <source>
        <strain evidence="10">NZ1587</strain>
    </source>
</reference>
<dbReference type="InterPro" id="IPR036188">
    <property type="entry name" value="FAD/NAD-bd_sf"/>
</dbReference>
<dbReference type="CDD" id="cd00158">
    <property type="entry name" value="RHOD"/>
    <property type="match status" value="1"/>
</dbReference>
<organism evidence="9 10">
    <name type="scientific">Streptococcus bovimastitidis</name>
    <dbReference type="NCBI Taxonomy" id="1856638"/>
    <lineage>
        <taxon>Bacteria</taxon>
        <taxon>Bacillati</taxon>
        <taxon>Bacillota</taxon>
        <taxon>Bacilli</taxon>
        <taxon>Lactobacillales</taxon>
        <taxon>Streptococcaceae</taxon>
        <taxon>Streptococcus</taxon>
    </lineage>
</organism>
<dbReference type="Gene3D" id="3.50.50.60">
    <property type="entry name" value="FAD/NAD(P)-binding domain"/>
    <property type="match status" value="2"/>
</dbReference>
<name>A0A1L8MNR0_9STRE</name>
<comment type="similarity">
    <text evidence="2">Belongs to the class-III pyridine nucleotide-disulfide oxidoreductase family.</text>
</comment>
<dbReference type="InterPro" id="IPR023753">
    <property type="entry name" value="FAD/NAD-binding_dom"/>
</dbReference>
<evidence type="ECO:0000256" key="1">
    <source>
        <dbReference type="ARBA" id="ARBA00001974"/>
    </source>
</evidence>
<dbReference type="SUPFAM" id="SSF51905">
    <property type="entry name" value="FAD/NAD(P)-binding domain"/>
    <property type="match status" value="2"/>
</dbReference>
<evidence type="ECO:0000313" key="9">
    <source>
        <dbReference type="EMBL" id="OJF72305.1"/>
    </source>
</evidence>
<accession>A0A1L8MNR0</accession>
<dbReference type="Pfam" id="PF00581">
    <property type="entry name" value="Rhodanese"/>
    <property type="match status" value="1"/>
</dbReference>
<dbReference type="EMBL" id="LZDD01000001">
    <property type="protein sequence ID" value="OJF72305.1"/>
    <property type="molecule type" value="Genomic_DNA"/>
</dbReference>
<dbReference type="GO" id="GO:0016491">
    <property type="term" value="F:oxidoreductase activity"/>
    <property type="evidence" value="ECO:0007669"/>
    <property type="project" value="UniProtKB-KW"/>
</dbReference>
<dbReference type="PRINTS" id="PR00411">
    <property type="entry name" value="PNDRDTASEI"/>
</dbReference>
<evidence type="ECO:0000256" key="3">
    <source>
        <dbReference type="ARBA" id="ARBA00022630"/>
    </source>
</evidence>
<comment type="caution">
    <text evidence="9">The sequence shown here is derived from an EMBL/GenBank/DDBJ whole genome shotgun (WGS) entry which is preliminary data.</text>
</comment>
<proteinExistence type="inferred from homology"/>
<keyword evidence="10" id="KW-1185">Reference proteome</keyword>
<dbReference type="Pfam" id="PF07992">
    <property type="entry name" value="Pyr_redox_2"/>
    <property type="match status" value="1"/>
</dbReference>
<dbReference type="InterPro" id="IPR050260">
    <property type="entry name" value="FAD-bd_OxRdtase"/>
</dbReference>
<comment type="cofactor">
    <cofactor evidence="1">
        <name>FAD</name>
        <dbReference type="ChEBI" id="CHEBI:57692"/>
    </cofactor>
</comment>
<keyword evidence="6" id="KW-0558">Oxidation</keyword>
<dbReference type="InterPro" id="IPR004099">
    <property type="entry name" value="Pyr_nucl-diS_OxRdtase_dimer"/>
</dbReference>
<feature type="domain" description="Rhodanese" evidence="8">
    <location>
        <begin position="463"/>
        <end position="547"/>
    </location>
</feature>
<dbReference type="Gene3D" id="3.40.250.10">
    <property type="entry name" value="Rhodanese-like domain"/>
    <property type="match status" value="1"/>
</dbReference>
<keyword evidence="3" id="KW-0285">Flavoprotein</keyword>
<protein>
    <submittedName>
        <fullName evidence="9">Pyridine nucleotide-disulfide oxidoreductase</fullName>
    </submittedName>
</protein>
<evidence type="ECO:0000256" key="2">
    <source>
        <dbReference type="ARBA" id="ARBA00009130"/>
    </source>
</evidence>
<dbReference type="AlphaFoldDB" id="A0A1L8MNR0"/>
<dbReference type="InterPro" id="IPR016156">
    <property type="entry name" value="FAD/NAD-linked_Rdtase_dimer_sf"/>
</dbReference>
<evidence type="ECO:0000259" key="8">
    <source>
        <dbReference type="PROSITE" id="PS50206"/>
    </source>
</evidence>
<dbReference type="SUPFAM" id="SSF52821">
    <property type="entry name" value="Rhodanese/Cell cycle control phosphatase"/>
    <property type="match status" value="1"/>
</dbReference>